<comment type="caution">
    <text evidence="4">The sequence shown here is derived from an EMBL/GenBank/DDBJ whole genome shotgun (WGS) entry which is preliminary data.</text>
</comment>
<feature type="transmembrane region" description="Helical" evidence="2">
    <location>
        <begin position="126"/>
        <end position="147"/>
    </location>
</feature>
<evidence type="ECO:0000259" key="3">
    <source>
        <dbReference type="PROSITE" id="PS50076"/>
    </source>
</evidence>
<dbReference type="RefSeq" id="WP_208262778.1">
    <property type="nucleotide sequence ID" value="NZ_JAGEOJ010000027.1"/>
</dbReference>
<reference evidence="4" key="1">
    <citation type="submission" date="2021-03" db="EMBL/GenBank/DDBJ databases">
        <authorList>
            <person name="Kanchanasin P."/>
            <person name="Saeng-In P."/>
            <person name="Phongsopitanun W."/>
            <person name="Yuki M."/>
            <person name="Kudo T."/>
            <person name="Ohkuma M."/>
            <person name="Tanasupawat S."/>
        </authorList>
    </citation>
    <scope>NUCLEOTIDE SEQUENCE</scope>
    <source>
        <strain evidence="4">GKU 128</strain>
    </source>
</reference>
<dbReference type="InterPro" id="IPR050817">
    <property type="entry name" value="DjlA_DnaK_co-chaperone"/>
</dbReference>
<keyword evidence="5" id="KW-1185">Reference proteome</keyword>
<dbReference type="PRINTS" id="PR00625">
    <property type="entry name" value="JDOMAIN"/>
</dbReference>
<feature type="domain" description="J" evidence="3">
    <location>
        <begin position="14"/>
        <end position="80"/>
    </location>
</feature>
<dbReference type="Gene3D" id="1.10.287.110">
    <property type="entry name" value="DnaJ domain"/>
    <property type="match status" value="1"/>
</dbReference>
<dbReference type="SUPFAM" id="SSF46565">
    <property type="entry name" value="Chaperone J-domain"/>
    <property type="match status" value="1"/>
</dbReference>
<gene>
    <name evidence="4" type="ORF">J4573_46295</name>
</gene>
<sequence length="272" mass="30370">MYGRTRFEDLDGHDAYELLGVGEDASAEDIQRAHRRQVKSWHPDSRQDAGERSASDRRTTYINLAREILLDHRDRYDAYRRRRDGLDLDLEEVVPPPRDPPHTPPRDSPEAPVVPRTDRARRRRPGSLIAALVCTILLLIVGVRMLLGDGSDGRSGTGRPTVPARFAGTWTGEVDFVGGTKDDRVAIRLHLSEGEEWGETEYPDADCGGQVTVLTTGSDRLTLDERADQPASGNCTDGRIDVTYVDGDHLHLEFVPQNELKPNAWAAVTRTR</sequence>
<dbReference type="PROSITE" id="PS50076">
    <property type="entry name" value="DNAJ_2"/>
    <property type="match status" value="1"/>
</dbReference>
<feature type="compositionally biased region" description="Basic and acidic residues" evidence="1">
    <location>
        <begin position="99"/>
        <end position="109"/>
    </location>
</feature>
<keyword evidence="2" id="KW-1133">Transmembrane helix</keyword>
<dbReference type="Proteomes" id="UP000669179">
    <property type="component" value="Unassembled WGS sequence"/>
</dbReference>
<feature type="region of interest" description="Disordered" evidence="1">
    <location>
        <begin position="30"/>
        <end position="57"/>
    </location>
</feature>
<protein>
    <submittedName>
        <fullName evidence="4">J domain-containing protein</fullName>
    </submittedName>
</protein>
<evidence type="ECO:0000313" key="5">
    <source>
        <dbReference type="Proteomes" id="UP000669179"/>
    </source>
</evidence>
<dbReference type="Pfam" id="PF00226">
    <property type="entry name" value="DnaJ"/>
    <property type="match status" value="1"/>
</dbReference>
<evidence type="ECO:0000256" key="1">
    <source>
        <dbReference type="SAM" id="MobiDB-lite"/>
    </source>
</evidence>
<dbReference type="AlphaFoldDB" id="A0A939T8V3"/>
<dbReference type="CDD" id="cd06257">
    <property type="entry name" value="DnaJ"/>
    <property type="match status" value="1"/>
</dbReference>
<keyword evidence="2" id="KW-0472">Membrane</keyword>
<dbReference type="InterPro" id="IPR001623">
    <property type="entry name" value="DnaJ_domain"/>
</dbReference>
<keyword evidence="2" id="KW-0812">Transmembrane</keyword>
<accession>A0A939T8V3</accession>
<dbReference type="PANTHER" id="PTHR24074">
    <property type="entry name" value="CO-CHAPERONE PROTEIN DJLA"/>
    <property type="match status" value="1"/>
</dbReference>
<evidence type="ECO:0000313" key="4">
    <source>
        <dbReference type="EMBL" id="MBO2454568.1"/>
    </source>
</evidence>
<name>A0A939T8V3_9ACTN</name>
<organism evidence="4 5">
    <name type="scientific">Actinomadura barringtoniae</name>
    <dbReference type="NCBI Taxonomy" id="1427535"/>
    <lineage>
        <taxon>Bacteria</taxon>
        <taxon>Bacillati</taxon>
        <taxon>Actinomycetota</taxon>
        <taxon>Actinomycetes</taxon>
        <taxon>Streptosporangiales</taxon>
        <taxon>Thermomonosporaceae</taxon>
        <taxon>Actinomadura</taxon>
    </lineage>
</organism>
<dbReference type="SMART" id="SM00271">
    <property type="entry name" value="DnaJ"/>
    <property type="match status" value="1"/>
</dbReference>
<dbReference type="InterPro" id="IPR036869">
    <property type="entry name" value="J_dom_sf"/>
</dbReference>
<feature type="compositionally biased region" description="Basic and acidic residues" evidence="1">
    <location>
        <begin position="41"/>
        <end position="57"/>
    </location>
</feature>
<proteinExistence type="predicted"/>
<dbReference type="EMBL" id="JAGEOJ010000027">
    <property type="protein sequence ID" value="MBO2454568.1"/>
    <property type="molecule type" value="Genomic_DNA"/>
</dbReference>
<feature type="region of interest" description="Disordered" evidence="1">
    <location>
        <begin position="88"/>
        <end position="120"/>
    </location>
</feature>
<evidence type="ECO:0000256" key="2">
    <source>
        <dbReference type="SAM" id="Phobius"/>
    </source>
</evidence>